<dbReference type="PANTHER" id="PTHR33515">
    <property type="entry name" value="RIBOSOME-BINDING FACTOR A, CHLOROPLASTIC-RELATED"/>
    <property type="match status" value="1"/>
</dbReference>
<dbReference type="PANTHER" id="PTHR33515:SF1">
    <property type="entry name" value="RIBOSOME-BINDING FACTOR A, CHLOROPLASTIC-RELATED"/>
    <property type="match status" value="1"/>
</dbReference>
<proteinExistence type="inferred from homology"/>
<keyword evidence="2" id="KW-0963">Cytoplasm</keyword>
<dbReference type="AlphaFoldDB" id="A0A1I4TP23"/>
<dbReference type="STRING" id="1720063.SAMN05216217_11550"/>
<dbReference type="NCBIfam" id="TIGR00082">
    <property type="entry name" value="rbfA"/>
    <property type="match status" value="1"/>
</dbReference>
<dbReference type="HAMAP" id="MF_00003">
    <property type="entry name" value="RbfA"/>
    <property type="match status" value="1"/>
</dbReference>
<keyword evidence="4" id="KW-1185">Reference proteome</keyword>
<dbReference type="InterPro" id="IPR000238">
    <property type="entry name" value="RbfA"/>
</dbReference>
<dbReference type="PROSITE" id="PS01319">
    <property type="entry name" value="RBFA"/>
    <property type="match status" value="1"/>
</dbReference>
<dbReference type="OrthoDB" id="307788at2"/>
<dbReference type="EMBL" id="FOUI01000015">
    <property type="protein sequence ID" value="SFM78534.1"/>
    <property type="molecule type" value="Genomic_DNA"/>
</dbReference>
<dbReference type="InterPro" id="IPR020053">
    <property type="entry name" value="Ribosome-bd_factorA_CS"/>
</dbReference>
<dbReference type="SUPFAM" id="SSF89919">
    <property type="entry name" value="Ribosome-binding factor A, RbfA"/>
    <property type="match status" value="1"/>
</dbReference>
<dbReference type="GO" id="GO:0030490">
    <property type="term" value="P:maturation of SSU-rRNA"/>
    <property type="evidence" value="ECO:0007669"/>
    <property type="project" value="UniProtKB-UniRule"/>
</dbReference>
<comment type="subcellular location">
    <subcellularLocation>
        <location evidence="2">Cytoplasm</location>
    </subcellularLocation>
</comment>
<dbReference type="Proteomes" id="UP000243629">
    <property type="component" value="Unassembled WGS sequence"/>
</dbReference>
<dbReference type="Pfam" id="PF02033">
    <property type="entry name" value="RBFA"/>
    <property type="match status" value="1"/>
</dbReference>
<comment type="subunit">
    <text evidence="2">Monomer. Binds 30S ribosomal subunits, but not 50S ribosomal subunits or 70S ribosomes.</text>
</comment>
<evidence type="ECO:0000313" key="3">
    <source>
        <dbReference type="EMBL" id="SFM78534.1"/>
    </source>
</evidence>
<dbReference type="GO" id="GO:0005829">
    <property type="term" value="C:cytosol"/>
    <property type="evidence" value="ECO:0007669"/>
    <property type="project" value="TreeGrafter"/>
</dbReference>
<organism evidence="3 4">
    <name type="scientific">Halopseudomonas yangmingensis</name>
    <dbReference type="NCBI Taxonomy" id="1720063"/>
    <lineage>
        <taxon>Bacteria</taxon>
        <taxon>Pseudomonadati</taxon>
        <taxon>Pseudomonadota</taxon>
        <taxon>Gammaproteobacteria</taxon>
        <taxon>Pseudomonadales</taxon>
        <taxon>Pseudomonadaceae</taxon>
        <taxon>Halopseudomonas</taxon>
    </lineage>
</organism>
<protein>
    <recommendedName>
        <fullName evidence="2">Ribosome-binding factor A</fullName>
    </recommendedName>
</protein>
<evidence type="ECO:0000313" key="4">
    <source>
        <dbReference type="Proteomes" id="UP000243629"/>
    </source>
</evidence>
<reference evidence="4" key="1">
    <citation type="submission" date="2016-10" db="EMBL/GenBank/DDBJ databases">
        <authorList>
            <person name="Varghese N."/>
            <person name="Submissions S."/>
        </authorList>
    </citation>
    <scope>NUCLEOTIDE SEQUENCE [LARGE SCALE GENOMIC DNA]</scope>
    <source>
        <strain evidence="4">DSM 24213</strain>
    </source>
</reference>
<dbReference type="Gene3D" id="3.30.300.20">
    <property type="match status" value="1"/>
</dbReference>
<name>A0A1I4TP23_9GAMM</name>
<comment type="function">
    <text evidence="2">One of several proteins that assist in the late maturation steps of the functional core of the 30S ribosomal subunit. Associates with free 30S ribosomal subunits (but not with 30S subunits that are part of 70S ribosomes or polysomes). Required for efficient processing of 16S rRNA. May interact with the 5'-terminal helix region of 16S rRNA.</text>
</comment>
<comment type="similarity">
    <text evidence="2">Belongs to the RbfA family.</text>
</comment>
<dbReference type="RefSeq" id="WP_093478006.1">
    <property type="nucleotide sequence ID" value="NZ_FOUI01000015.1"/>
</dbReference>
<dbReference type="InterPro" id="IPR015946">
    <property type="entry name" value="KH_dom-like_a/b"/>
</dbReference>
<dbReference type="GO" id="GO:0043024">
    <property type="term" value="F:ribosomal small subunit binding"/>
    <property type="evidence" value="ECO:0007669"/>
    <property type="project" value="TreeGrafter"/>
</dbReference>
<gene>
    <name evidence="2" type="primary">rbfA</name>
    <name evidence="3" type="ORF">SAMN05216217_11550</name>
</gene>
<evidence type="ECO:0000256" key="1">
    <source>
        <dbReference type="ARBA" id="ARBA00022517"/>
    </source>
</evidence>
<dbReference type="InterPro" id="IPR023799">
    <property type="entry name" value="RbfA_dom_sf"/>
</dbReference>
<accession>A0A1I4TP23</accession>
<evidence type="ECO:0000256" key="2">
    <source>
        <dbReference type="HAMAP-Rule" id="MF_00003"/>
    </source>
</evidence>
<sequence length="128" mass="14706">MAKEYSRTQRVGDQMQRELAQLIQREVRDPRLGMVTLTAVDVSRDLAHAKVFFTLLGKDSAEDIELNLEILKDSAGFLRMLLGKSMKMRSIPQLHFHYDESVRRGVHLSSLIEQAVAEDKRHDKGEQE</sequence>
<keyword evidence="1 2" id="KW-0690">Ribosome biogenesis</keyword>